<sequence>MHDWERDLHWEKTAEGSKVCAEEDTGEEGGCEKLEKPKTLTKSAKVARTGTRSTPERKPSPVKKAYVKSLKPKERYQ</sequence>
<dbReference type="Proteomes" id="UP001055879">
    <property type="component" value="Linkage Group LG03"/>
</dbReference>
<reference evidence="1 2" key="2">
    <citation type="journal article" date="2022" name="Mol. Ecol. Resour.">
        <title>The genomes of chicory, endive, great burdock and yacon provide insights into Asteraceae paleo-polyploidization history and plant inulin production.</title>
        <authorList>
            <person name="Fan W."/>
            <person name="Wang S."/>
            <person name="Wang H."/>
            <person name="Wang A."/>
            <person name="Jiang F."/>
            <person name="Liu H."/>
            <person name="Zhao H."/>
            <person name="Xu D."/>
            <person name="Zhang Y."/>
        </authorList>
    </citation>
    <scope>NUCLEOTIDE SEQUENCE [LARGE SCALE GENOMIC DNA]</scope>
    <source>
        <strain evidence="2">cv. Niubang</strain>
    </source>
</reference>
<accession>A0ACB9DK46</accession>
<reference evidence="2" key="1">
    <citation type="journal article" date="2022" name="Mol. Ecol. Resour.">
        <title>The genomes of chicory, endive, great burdock and yacon provide insights into Asteraceae palaeo-polyploidization history and plant inulin production.</title>
        <authorList>
            <person name="Fan W."/>
            <person name="Wang S."/>
            <person name="Wang H."/>
            <person name="Wang A."/>
            <person name="Jiang F."/>
            <person name="Liu H."/>
            <person name="Zhao H."/>
            <person name="Xu D."/>
            <person name="Zhang Y."/>
        </authorList>
    </citation>
    <scope>NUCLEOTIDE SEQUENCE [LARGE SCALE GENOMIC DNA]</scope>
    <source>
        <strain evidence="2">cv. Niubang</strain>
    </source>
</reference>
<evidence type="ECO:0000313" key="1">
    <source>
        <dbReference type="EMBL" id="KAI3746848.1"/>
    </source>
</evidence>
<evidence type="ECO:0000313" key="2">
    <source>
        <dbReference type="Proteomes" id="UP001055879"/>
    </source>
</evidence>
<organism evidence="1 2">
    <name type="scientific">Arctium lappa</name>
    <name type="common">Greater burdock</name>
    <name type="synonym">Lappa major</name>
    <dbReference type="NCBI Taxonomy" id="4217"/>
    <lineage>
        <taxon>Eukaryota</taxon>
        <taxon>Viridiplantae</taxon>
        <taxon>Streptophyta</taxon>
        <taxon>Embryophyta</taxon>
        <taxon>Tracheophyta</taxon>
        <taxon>Spermatophyta</taxon>
        <taxon>Magnoliopsida</taxon>
        <taxon>eudicotyledons</taxon>
        <taxon>Gunneridae</taxon>
        <taxon>Pentapetalae</taxon>
        <taxon>asterids</taxon>
        <taxon>campanulids</taxon>
        <taxon>Asterales</taxon>
        <taxon>Asteraceae</taxon>
        <taxon>Carduoideae</taxon>
        <taxon>Cardueae</taxon>
        <taxon>Arctiinae</taxon>
        <taxon>Arctium</taxon>
    </lineage>
</organism>
<keyword evidence="2" id="KW-1185">Reference proteome</keyword>
<dbReference type="EMBL" id="CM042049">
    <property type="protein sequence ID" value="KAI3746848.1"/>
    <property type="molecule type" value="Genomic_DNA"/>
</dbReference>
<name>A0ACB9DK46_ARCLA</name>
<protein>
    <submittedName>
        <fullName evidence="1">Uncharacterized protein</fullName>
    </submittedName>
</protein>
<proteinExistence type="predicted"/>
<gene>
    <name evidence="1" type="ORF">L6452_09290</name>
</gene>
<comment type="caution">
    <text evidence="1">The sequence shown here is derived from an EMBL/GenBank/DDBJ whole genome shotgun (WGS) entry which is preliminary data.</text>
</comment>